<dbReference type="GeneTree" id="ENSGT00970000198057"/>
<dbReference type="Bgee" id="ENSMODG00000038220">
    <property type="expression patterns" value="Expressed in spermatid and 4 other cell types or tissues"/>
</dbReference>
<reference evidence="3 4" key="1">
    <citation type="journal article" date="2007" name="Nature">
        <title>Genome of the marsupial Monodelphis domestica reveals innovation in non-coding sequences.</title>
        <authorList>
            <person name="Mikkelsen T.S."/>
            <person name="Wakefield M.J."/>
            <person name="Aken B."/>
            <person name="Amemiya C.T."/>
            <person name="Chang J.L."/>
            <person name="Duke S."/>
            <person name="Garber M."/>
            <person name="Gentles A.J."/>
            <person name="Goodstadt L."/>
            <person name="Heger A."/>
            <person name="Jurka J."/>
            <person name="Kamal M."/>
            <person name="Mauceli E."/>
            <person name="Searle S.M."/>
            <person name="Sharpe T."/>
            <person name="Baker M.L."/>
            <person name="Batzer M.A."/>
            <person name="Benos P.V."/>
            <person name="Belov K."/>
            <person name="Clamp M."/>
            <person name="Cook A."/>
            <person name="Cuff J."/>
            <person name="Das R."/>
            <person name="Davidow L."/>
            <person name="Deakin J.E."/>
            <person name="Fazzari M.J."/>
            <person name="Glass J.L."/>
            <person name="Grabherr M."/>
            <person name="Greally J.M."/>
            <person name="Gu W."/>
            <person name="Hore T.A."/>
            <person name="Huttley G.A."/>
            <person name="Kleber M."/>
            <person name="Jirtle R.L."/>
            <person name="Koina E."/>
            <person name="Lee J.T."/>
            <person name="Mahony S."/>
            <person name="Marra M.A."/>
            <person name="Miller R.D."/>
            <person name="Nicholls R.D."/>
            <person name="Oda M."/>
            <person name="Papenfuss A.T."/>
            <person name="Parra Z.E."/>
            <person name="Pollock D.D."/>
            <person name="Ray D.A."/>
            <person name="Schein J.E."/>
            <person name="Speed T.P."/>
            <person name="Thompson K."/>
            <person name="VandeBerg J.L."/>
            <person name="Wade C.M."/>
            <person name="Walker J.A."/>
            <person name="Waters P.D."/>
            <person name="Webber C."/>
            <person name="Weidman J.R."/>
            <person name="Xie X."/>
            <person name="Zody M.C."/>
            <person name="Baldwin J."/>
            <person name="Abdouelleil A."/>
            <person name="Abdulkadir J."/>
            <person name="Abebe A."/>
            <person name="Abera B."/>
            <person name="Abreu J."/>
            <person name="Acer S.C."/>
            <person name="Aftuck L."/>
            <person name="Alexander A."/>
            <person name="An P."/>
            <person name="Anderson E."/>
            <person name="Anderson S."/>
            <person name="Arachi H."/>
            <person name="Azer M."/>
            <person name="Bachantsang P."/>
            <person name="Barry A."/>
            <person name="Bayul T."/>
            <person name="Berlin A."/>
            <person name="Bessette D."/>
            <person name="Bloom T."/>
            <person name="Bloom T."/>
            <person name="Boguslavskiy L."/>
            <person name="Bonnet C."/>
            <person name="Boukhgalter B."/>
            <person name="Bourzgui I."/>
            <person name="Brown A."/>
            <person name="Cahill P."/>
            <person name="Channer S."/>
            <person name="Cheshatsang Y."/>
            <person name="Chuda L."/>
            <person name="Citroen M."/>
            <person name="Collymore A."/>
            <person name="Cooke P."/>
            <person name="Costello M."/>
            <person name="D'Aco K."/>
            <person name="Daza R."/>
            <person name="De Haan G."/>
            <person name="DeGray S."/>
            <person name="DeMaso C."/>
            <person name="Dhargay N."/>
            <person name="Dooley K."/>
            <person name="Dooley E."/>
            <person name="Doricent M."/>
            <person name="Dorje P."/>
            <person name="Dorjee K."/>
            <person name="Dupes A."/>
            <person name="Elong R."/>
            <person name="Falk J."/>
            <person name="Farina A."/>
            <person name="Faro S."/>
            <person name="Ferguson D."/>
            <person name="Fisher S."/>
            <person name="Foley C.D."/>
            <person name="Franke A."/>
            <person name="Friedrich D."/>
            <person name="Gadbois L."/>
            <person name="Gearin G."/>
            <person name="Gearin C.R."/>
            <person name="Giannoukos G."/>
            <person name="Goode T."/>
            <person name="Graham J."/>
            <person name="Grandbois E."/>
            <person name="Grewal S."/>
            <person name="Gyaltsen K."/>
            <person name="Hafez N."/>
            <person name="Hagos B."/>
            <person name="Hall J."/>
            <person name="Henson C."/>
            <person name="Hollinger A."/>
            <person name="Honan T."/>
            <person name="Huard M.D."/>
            <person name="Hughes L."/>
            <person name="Hurhula B."/>
            <person name="Husby M.E."/>
            <person name="Kamat A."/>
            <person name="Kanga B."/>
            <person name="Kashin S."/>
            <person name="Khazanovich D."/>
            <person name="Kisner P."/>
            <person name="Lance K."/>
            <person name="Lara M."/>
            <person name="Lee W."/>
            <person name="Lennon N."/>
            <person name="Letendre F."/>
            <person name="LeVine R."/>
            <person name="Lipovsky A."/>
            <person name="Liu X."/>
            <person name="Liu J."/>
            <person name="Liu S."/>
            <person name="Lokyitsang T."/>
            <person name="Lokyitsang Y."/>
            <person name="Lubonja R."/>
            <person name="Lui A."/>
            <person name="MacDonald P."/>
            <person name="Magnisalis V."/>
            <person name="Maru K."/>
            <person name="Matthews C."/>
            <person name="McCusker W."/>
            <person name="McDonough S."/>
            <person name="Mehta T."/>
            <person name="Meldrim J."/>
            <person name="Meneus L."/>
            <person name="Mihai O."/>
            <person name="Mihalev A."/>
            <person name="Mihova T."/>
            <person name="Mittelman R."/>
            <person name="Mlenga V."/>
            <person name="Montmayeur A."/>
            <person name="Mulrain L."/>
            <person name="Navidi A."/>
            <person name="Naylor J."/>
            <person name="Negash T."/>
            <person name="Nguyen T."/>
            <person name="Nguyen N."/>
            <person name="Nicol R."/>
            <person name="Norbu C."/>
            <person name="Norbu N."/>
            <person name="Novod N."/>
            <person name="O'Neill B."/>
            <person name="Osman S."/>
            <person name="Markiewicz E."/>
            <person name="Oyono O.L."/>
            <person name="Patti C."/>
            <person name="Phunkhang P."/>
            <person name="Pierre F."/>
            <person name="Priest M."/>
            <person name="Raghuraman S."/>
            <person name="Rege F."/>
            <person name="Reyes R."/>
            <person name="Rise C."/>
            <person name="Rogov P."/>
            <person name="Ross K."/>
            <person name="Ryan E."/>
            <person name="Settipalli S."/>
            <person name="Shea T."/>
            <person name="Sherpa N."/>
            <person name="Shi L."/>
            <person name="Shih D."/>
            <person name="Sparrow T."/>
            <person name="Spaulding J."/>
            <person name="Stalker J."/>
            <person name="Stange-Thomann N."/>
            <person name="Stavropoulos S."/>
            <person name="Stone C."/>
            <person name="Strader C."/>
            <person name="Tesfaye S."/>
            <person name="Thomson T."/>
            <person name="Thoulutsang Y."/>
            <person name="Thoulutsang D."/>
            <person name="Topham K."/>
            <person name="Topping I."/>
            <person name="Tsamla T."/>
            <person name="Vassiliev H."/>
            <person name="Vo A."/>
            <person name="Wangchuk T."/>
            <person name="Wangdi T."/>
            <person name="Weiand M."/>
            <person name="Wilkinson J."/>
            <person name="Wilson A."/>
            <person name="Yadav S."/>
            <person name="Young G."/>
            <person name="Yu Q."/>
            <person name="Zembek L."/>
            <person name="Zhong D."/>
            <person name="Zimmer A."/>
            <person name="Zwirko Z."/>
            <person name="Jaffe D.B."/>
            <person name="Alvarez P."/>
            <person name="Brockman W."/>
            <person name="Butler J."/>
            <person name="Chin C."/>
            <person name="Gnerre S."/>
            <person name="MacCallum I."/>
            <person name="Graves J.A."/>
            <person name="Ponting C.P."/>
            <person name="Breen M."/>
            <person name="Samollow P.B."/>
            <person name="Lander E.S."/>
            <person name="Lindblad-Toh K."/>
        </authorList>
    </citation>
    <scope>NUCLEOTIDE SEQUENCE [LARGE SCALE GENOMIC DNA]</scope>
</reference>
<feature type="region of interest" description="Disordered" evidence="2">
    <location>
        <begin position="439"/>
        <end position="522"/>
    </location>
</feature>
<dbReference type="GO" id="GO:0005813">
    <property type="term" value="C:centrosome"/>
    <property type="evidence" value="ECO:0007669"/>
    <property type="project" value="InterPro"/>
</dbReference>
<feature type="compositionally biased region" description="Polar residues" evidence="2">
    <location>
        <begin position="775"/>
        <end position="784"/>
    </location>
</feature>
<evidence type="ECO:0000256" key="1">
    <source>
        <dbReference type="SAM" id="Coils"/>
    </source>
</evidence>
<dbReference type="InParanoid" id="A0A5F8GDC7"/>
<reference evidence="3" key="2">
    <citation type="submission" date="2025-08" db="UniProtKB">
        <authorList>
            <consortium name="Ensembl"/>
        </authorList>
    </citation>
    <scope>IDENTIFICATION</scope>
</reference>
<feature type="compositionally biased region" description="Basic residues" evidence="2">
    <location>
        <begin position="857"/>
        <end position="866"/>
    </location>
</feature>
<feature type="compositionally biased region" description="Low complexity" evidence="2">
    <location>
        <begin position="310"/>
        <end position="324"/>
    </location>
</feature>
<keyword evidence="1" id="KW-0175">Coiled coil</keyword>
<feature type="compositionally biased region" description="Polar residues" evidence="2">
    <location>
        <begin position="574"/>
        <end position="590"/>
    </location>
</feature>
<keyword evidence="4" id="KW-1185">Reference proteome</keyword>
<feature type="region of interest" description="Disordered" evidence="2">
    <location>
        <begin position="689"/>
        <end position="708"/>
    </location>
</feature>
<proteinExistence type="predicted"/>
<feature type="region of interest" description="Disordered" evidence="2">
    <location>
        <begin position="573"/>
        <end position="612"/>
    </location>
</feature>
<feature type="compositionally biased region" description="Basic and acidic residues" evidence="2">
    <location>
        <begin position="804"/>
        <end position="821"/>
    </location>
</feature>
<dbReference type="Ensembl" id="ENSMODT00000054095.1">
    <property type="protein sequence ID" value="ENSMODP00000045472.1"/>
    <property type="gene ID" value="ENSMODG00000038220.1"/>
</dbReference>
<protein>
    <submittedName>
        <fullName evidence="3">Uncharacterized protein</fullName>
    </submittedName>
</protein>
<evidence type="ECO:0000313" key="3">
    <source>
        <dbReference type="Ensembl" id="ENSMODP00000045472.1"/>
    </source>
</evidence>
<dbReference type="GO" id="GO:0034453">
    <property type="term" value="P:microtubule anchoring"/>
    <property type="evidence" value="ECO:0007669"/>
    <property type="project" value="InterPro"/>
</dbReference>
<evidence type="ECO:0000313" key="4">
    <source>
        <dbReference type="Proteomes" id="UP000002280"/>
    </source>
</evidence>
<dbReference type="Proteomes" id="UP000002280">
    <property type="component" value="Chromosome 1"/>
</dbReference>
<feature type="compositionally biased region" description="Basic and acidic residues" evidence="2">
    <location>
        <begin position="497"/>
        <end position="506"/>
    </location>
</feature>
<dbReference type="PANTHER" id="PTHR13958">
    <property type="entry name" value="CENTROSOME-ASSOCIATED PROTEIN 350"/>
    <property type="match status" value="1"/>
</dbReference>
<feature type="region of interest" description="Disordered" evidence="2">
    <location>
        <begin position="310"/>
        <end position="339"/>
    </location>
</feature>
<feature type="compositionally biased region" description="Basic and acidic residues" evidence="2">
    <location>
        <begin position="602"/>
        <end position="612"/>
    </location>
</feature>
<dbReference type="GO" id="GO:0008017">
    <property type="term" value="F:microtubule binding"/>
    <property type="evidence" value="ECO:0007669"/>
    <property type="project" value="InterPro"/>
</dbReference>
<name>A0A5F8GDC7_MONDO</name>
<feature type="compositionally biased region" description="Polar residues" evidence="2">
    <location>
        <begin position="469"/>
        <end position="494"/>
    </location>
</feature>
<sequence>MDSAATSSSSDLFADVSLAWASLQRARHVLQLMESELDISSWHRSSSHSCRTLDAEQENSIFWEDCNDSSSLHGKLRVPHFSKDHSVATTSLPSSVLHESVIFREEPDGNIMTYGRQVTHLDPDTFDPMREEEDFNYQLELERECAANDQSSGLPLFISVPSGDYHHFLTPLKSSQWREKSFPSLDSSANLQRWPLAGIKRSFPDSRLEQVRERIQLQKHRHSNVFPSSLQVRSCTPHSLFCKHVPKRNVSKMKYAASESAYPCHNSPDHCATHHTVSYKLTPKRKAYKVRFAASPSALSCQKEQTKASQTSCGSSRTSSPCSRRSSKSQDAKPAGVSAWRKGQRLARLLLGPPPTFPQIQNRALSGGLATTKESGLAEKTEKDEHIPCSAPCVDIQKGAESLPENSQVCSETSATVTCSNSEPIQAILNLLRTLQSSIQDKGNKRRSRSQSPKGISTKKAGESVWHSKPQNNAGRRRNLQSASEGKNLPSKTGDSGARKSSEKENASPGTHRRTNGNAPRQYSFAEIQEFMTQKANERKRRCLEAKASAKKASELRDKNLLEVYRKQREVLSKKNNARVSQMPSKSSSAVPHLSKAQAAKESQKEAALEHEKQLTVTVAGNKELQDKTSRRTNIPFTTEISESAINSPLLISISISPGPMKQQDVISGPLPPTVDLQLSPVENLEKIQVSEGPSKKSSPSSSQHKEDRIRILEATAQMLKERIECMTEKLNSPGVCGMPSHNLEKGMDVQSTDPAPAQEYPSIPQRSFHGPHAFQQSSSQPASGTPEGPGVEVTDPLGKKKGKTQESGKDVVEMETKPADGHIILSENPELNKAEDIIKPSLKDSTLTEDPEVKKRVPKQRKIKFKNPAPFPRRVSKTSPTRKSSPDVHVYVSPSPRKESEKQASFIDFSATQKVEELTGFSLRDPEATGDTKTQALHAKATEVLNFSNKHTGEENEVVGSERIAQGQTVPGEHFEICRVVTQEWQAQSSARYQGENKNYNKIFDDVCISYLNSVRQKSLSFLQKLKLHQMKQEKELEFLKQKAELEAQETQKSLDELLFRNNLKQSLYDNYIHKSELDKGEKWKMPTTHGDLESKVCLTRPSPKSRTYCSRPNSPTIATWESEPRRNILGSTEADRETVKQGSPSTSHTTAWSSSAAGYSSSKAFSGEELTDSSQKEEINQTSYFDGFNQRPTDQYVREEEPSTQYHTTLFKLREKALEDKITAELAWIEQQKECLEDKGNYSLMTEDQHKSLTDLQPEQFSNPWSEAKEDQKPEAEKVYRSEWLVRSSEDMMTSTSSDTGRSVSFLPDPGENLKCLLAEREIRGLPDEDSCLQPQWLKGGKDRSMVSNMLDHRDQTLGQFVKSDDQENKEPAEQYCPIWQYRQHESSLEIKQDSYQVFAV</sequence>
<dbReference type="PANTHER" id="PTHR13958:SF3">
    <property type="entry name" value="CAP-GLY DOMAIN-CONTAINING PROTEIN-RELATED"/>
    <property type="match status" value="1"/>
</dbReference>
<dbReference type="STRING" id="13616.ENSMODP00000045472"/>
<accession>A0A5F8GDC7</accession>
<reference evidence="3" key="3">
    <citation type="submission" date="2025-09" db="UniProtKB">
        <authorList>
            <consortium name="Ensembl"/>
        </authorList>
    </citation>
    <scope>IDENTIFICATION</scope>
</reference>
<feature type="region of interest" description="Disordered" evidence="2">
    <location>
        <begin position="731"/>
        <end position="904"/>
    </location>
</feature>
<dbReference type="InterPro" id="IPR028750">
    <property type="entry name" value="CEP350/CC187"/>
</dbReference>
<organism evidence="3 4">
    <name type="scientific">Monodelphis domestica</name>
    <name type="common">Gray short-tailed opossum</name>
    <dbReference type="NCBI Taxonomy" id="13616"/>
    <lineage>
        <taxon>Eukaryota</taxon>
        <taxon>Metazoa</taxon>
        <taxon>Chordata</taxon>
        <taxon>Craniata</taxon>
        <taxon>Vertebrata</taxon>
        <taxon>Euteleostomi</taxon>
        <taxon>Mammalia</taxon>
        <taxon>Metatheria</taxon>
        <taxon>Didelphimorphia</taxon>
        <taxon>Didelphidae</taxon>
        <taxon>Monodelphis</taxon>
    </lineage>
</organism>
<feature type="compositionally biased region" description="Polar residues" evidence="2">
    <location>
        <begin position="1104"/>
        <end position="1121"/>
    </location>
</feature>
<feature type="compositionally biased region" description="Low complexity" evidence="2">
    <location>
        <begin position="1145"/>
        <end position="1156"/>
    </location>
</feature>
<feature type="region of interest" description="Disordered" evidence="2">
    <location>
        <begin position="1102"/>
        <end position="1156"/>
    </location>
</feature>
<feature type="coiled-coil region" evidence="1">
    <location>
        <begin position="1024"/>
        <end position="1062"/>
    </location>
</feature>
<feature type="compositionally biased region" description="Basic and acidic residues" evidence="2">
    <location>
        <begin position="831"/>
        <end position="843"/>
    </location>
</feature>
<evidence type="ECO:0000256" key="2">
    <source>
        <dbReference type="SAM" id="MobiDB-lite"/>
    </source>
</evidence>